<sequence>MDKDQKPAKPPIEKPWCLYGVFYPWGFGKITDESPDGKTVHILYSANQAFPAELWYAKYVRRFFTLQEAVEAYYRSAPDYPLAHYERRAEESFPNELGSTSPE</sequence>
<accession>A0A1F5SH44</accession>
<name>A0A1F5SH44_9BACT</name>
<comment type="caution">
    <text evidence="1">The sequence shown here is derived from an EMBL/GenBank/DDBJ whole genome shotgun (WGS) entry which is preliminary data.</text>
</comment>
<evidence type="ECO:0000313" key="2">
    <source>
        <dbReference type="Proteomes" id="UP000178367"/>
    </source>
</evidence>
<reference evidence="1 2" key="1">
    <citation type="journal article" date="2016" name="Nat. Commun.">
        <title>Thousands of microbial genomes shed light on interconnected biogeochemical processes in an aquifer system.</title>
        <authorList>
            <person name="Anantharaman K."/>
            <person name="Brown C.T."/>
            <person name="Hug L.A."/>
            <person name="Sharon I."/>
            <person name="Castelle C.J."/>
            <person name="Probst A.J."/>
            <person name="Thomas B.C."/>
            <person name="Singh A."/>
            <person name="Wilkins M.J."/>
            <person name="Karaoz U."/>
            <person name="Brodie E.L."/>
            <person name="Williams K.H."/>
            <person name="Hubbard S.S."/>
            <person name="Banfield J.F."/>
        </authorList>
    </citation>
    <scope>NUCLEOTIDE SEQUENCE [LARGE SCALE GENOMIC DNA]</scope>
</reference>
<dbReference type="EMBL" id="MFGB01000020">
    <property type="protein sequence ID" value="OGF25591.1"/>
    <property type="molecule type" value="Genomic_DNA"/>
</dbReference>
<proteinExistence type="predicted"/>
<evidence type="ECO:0000313" key="1">
    <source>
        <dbReference type="EMBL" id="OGF25591.1"/>
    </source>
</evidence>
<dbReference type="STRING" id="1797994.A2227_00030"/>
<dbReference type="AlphaFoldDB" id="A0A1F5SH44"/>
<organism evidence="1 2">
    <name type="scientific">Candidatus Falkowbacteria bacterium RIFOXYA2_FULL_47_19</name>
    <dbReference type="NCBI Taxonomy" id="1797994"/>
    <lineage>
        <taxon>Bacteria</taxon>
        <taxon>Candidatus Falkowiibacteriota</taxon>
    </lineage>
</organism>
<gene>
    <name evidence="1" type="ORF">A2227_00030</name>
</gene>
<protein>
    <submittedName>
        <fullName evidence="1">Uncharacterized protein</fullName>
    </submittedName>
</protein>
<dbReference type="Proteomes" id="UP000178367">
    <property type="component" value="Unassembled WGS sequence"/>
</dbReference>